<reference evidence="2 3" key="1">
    <citation type="submission" date="2023-06" db="EMBL/GenBank/DDBJ databases">
        <authorList>
            <person name="Ye Y.-Q."/>
            <person name="Du Z.-J."/>
        </authorList>
    </citation>
    <scope>NUCLEOTIDE SEQUENCE [LARGE SCALE GENOMIC DNA]</scope>
    <source>
        <strain evidence="2 3">SDUM287046</strain>
    </source>
</reference>
<dbReference type="Proteomes" id="UP001244787">
    <property type="component" value="Unassembled WGS sequence"/>
</dbReference>
<dbReference type="RefSeq" id="WP_290254169.1">
    <property type="nucleotide sequence ID" value="NZ_JAUGQQ010000003.1"/>
</dbReference>
<dbReference type="PROSITE" id="PS50005">
    <property type="entry name" value="TPR"/>
    <property type="match status" value="1"/>
</dbReference>
<dbReference type="SUPFAM" id="SSF48452">
    <property type="entry name" value="TPR-like"/>
    <property type="match status" value="2"/>
</dbReference>
<evidence type="ECO:0000313" key="3">
    <source>
        <dbReference type="Proteomes" id="UP001244787"/>
    </source>
</evidence>
<keyword evidence="3" id="KW-1185">Reference proteome</keyword>
<evidence type="ECO:0000256" key="1">
    <source>
        <dbReference type="PROSITE-ProRule" id="PRU00339"/>
    </source>
</evidence>
<dbReference type="InterPro" id="IPR011990">
    <property type="entry name" value="TPR-like_helical_dom_sf"/>
</dbReference>
<evidence type="ECO:0000313" key="2">
    <source>
        <dbReference type="EMBL" id="MDN3724076.1"/>
    </source>
</evidence>
<dbReference type="InterPro" id="IPR019734">
    <property type="entry name" value="TPR_rpt"/>
</dbReference>
<dbReference type="Gene3D" id="1.25.40.10">
    <property type="entry name" value="Tetratricopeptide repeat domain"/>
    <property type="match status" value="3"/>
</dbReference>
<dbReference type="PROSITE" id="PS51257">
    <property type="entry name" value="PROKAR_LIPOPROTEIN"/>
    <property type="match status" value="1"/>
</dbReference>
<name>A0ABT8DFG4_9FLAO</name>
<dbReference type="EMBL" id="JAUGQQ010000003">
    <property type="protein sequence ID" value="MDN3724076.1"/>
    <property type="molecule type" value="Genomic_DNA"/>
</dbReference>
<accession>A0ABT8DFG4</accession>
<sequence>MKNLITLAFVAVLYSCQNTPKNITDPKDYNQYLLTTHTPTKDALLEELGFWQKKFNNDSTKLLQMHKLSNLRAALFGITGETSHLMSSEKLLKKCCNIAGRNHDVYLRELAHNYISQHRFMEAQTLLETAYTYPDNHRETEMMLFDVAMELGEYKKADTLLGKIKDTNDFNYLIRLAKWSDHNNNLEAAIKYMEQAMHIAEKRNNKKLKVWVYSNIGDYYGHAGRLQDSYNNYIKTLSIEPDNHYVKKQLAWMLYSSKKNTEEANRILDSIMINYKAPEFFLLKGEMAEFNGSLSEANSEYEKFLDAAENPQYGGMFNTYLIEYYADRQPKKALELAHMEVANRATPETYQLLAYAQLKTGNKKAALQTIEKHVMGKTVEPTALFHAALIYKENEMDDRVATLKEELRDATYELGPLTSKEIEKL</sequence>
<organism evidence="2 3">
    <name type="scientific">Aequorivita aurantiaca</name>
    <dbReference type="NCBI Taxonomy" id="3053356"/>
    <lineage>
        <taxon>Bacteria</taxon>
        <taxon>Pseudomonadati</taxon>
        <taxon>Bacteroidota</taxon>
        <taxon>Flavobacteriia</taxon>
        <taxon>Flavobacteriales</taxon>
        <taxon>Flavobacteriaceae</taxon>
        <taxon>Aequorivita</taxon>
    </lineage>
</organism>
<gene>
    <name evidence="2" type="ORF">QRD02_06750</name>
</gene>
<keyword evidence="1" id="KW-0802">TPR repeat</keyword>
<feature type="repeat" description="TPR" evidence="1">
    <location>
        <begin position="210"/>
        <end position="243"/>
    </location>
</feature>
<protein>
    <submittedName>
        <fullName evidence="2">Cell surface protein</fullName>
    </submittedName>
</protein>
<comment type="caution">
    <text evidence="2">The sequence shown here is derived from an EMBL/GenBank/DDBJ whole genome shotgun (WGS) entry which is preliminary data.</text>
</comment>
<proteinExistence type="predicted"/>